<dbReference type="InterPro" id="IPR002933">
    <property type="entry name" value="Peptidase_M20"/>
</dbReference>
<evidence type="ECO:0000256" key="4">
    <source>
        <dbReference type="ARBA" id="ARBA00022571"/>
    </source>
</evidence>
<evidence type="ECO:0000313" key="11">
    <source>
        <dbReference type="EMBL" id="MBM2413278.1"/>
    </source>
</evidence>
<evidence type="ECO:0000259" key="10">
    <source>
        <dbReference type="Pfam" id="PF07687"/>
    </source>
</evidence>
<evidence type="ECO:0000256" key="7">
    <source>
        <dbReference type="ARBA" id="ARBA00022801"/>
    </source>
</evidence>
<sequence>MPNRLSPRAILDQLVKFPTVSRDTNLPLIDWVEAYLAEHGVQSHRHVKSDDPLKAGLFAHVGPEVAGGVVLSGHTDVVPTDGQPWSTDPFTVTEKDGKLYGRGTTDMKGFDALAIWALVEAQHRGVTRPVQIALSYDEEIGCTGAPPLIEAMQGIVPRADTVIVGEPTMLKAVTGHKGSVSYTIHVHGFEVHSSVLHTGVSAIMYGGKLIEWANRMNDESAAATPAPVAAMFDPPYTNVHVGVIHGGTAHNITAKDCELVMTIRVVPGESLEDWDNSLRAAVAEVEAQMQAVRPETWIEITPNSALPPFKSDDAGSAETLVRQLTGDNGKQYVSYGTEASHFQSAGYSVVVCGPGDIAVAHQPDEFITVDQFTKGQAFMERLLDHLST</sequence>
<dbReference type="Gene3D" id="3.30.70.360">
    <property type="match status" value="1"/>
</dbReference>
<feature type="domain" description="Peptidase M20 dimerisation" evidence="10">
    <location>
        <begin position="174"/>
        <end position="286"/>
    </location>
</feature>
<dbReference type="GO" id="GO:0006526">
    <property type="term" value="P:L-arginine biosynthetic process"/>
    <property type="evidence" value="ECO:0007669"/>
    <property type="project" value="UniProtKB-KW"/>
</dbReference>
<name>A0A9Q2NYL0_9RHOB</name>
<dbReference type="Pfam" id="PF01546">
    <property type="entry name" value="Peptidase_M20"/>
    <property type="match status" value="1"/>
</dbReference>
<dbReference type="InterPro" id="IPR036264">
    <property type="entry name" value="Bact_exopeptidase_dim_dom"/>
</dbReference>
<dbReference type="GeneID" id="62641277"/>
<evidence type="ECO:0000256" key="9">
    <source>
        <dbReference type="ARBA" id="ARBA00023285"/>
    </source>
</evidence>
<keyword evidence="14" id="KW-1185">Reference proteome</keyword>
<dbReference type="PROSITE" id="PS00759">
    <property type="entry name" value="ARGE_DAPE_CPG2_2"/>
    <property type="match status" value="1"/>
</dbReference>
<keyword evidence="4" id="KW-0055">Arginine biosynthesis</keyword>
<dbReference type="EC" id="3.5.1.16" evidence="11"/>
<accession>A0A9Q2NYL0</accession>
<reference evidence="11 14" key="1">
    <citation type="submission" date="2021-01" db="EMBL/GenBank/DDBJ databases">
        <title>Diatom-associated Roseobacters Show Island Model of Population Structure.</title>
        <authorList>
            <person name="Qu L."/>
            <person name="Feng X."/>
            <person name="Chen Y."/>
            <person name="Li L."/>
            <person name="Wang X."/>
            <person name="Hu Z."/>
            <person name="Wang H."/>
            <person name="Luo H."/>
        </authorList>
    </citation>
    <scope>NUCLEOTIDE SEQUENCE</scope>
    <source>
        <strain evidence="12 14">CC28-63</strain>
        <strain evidence="11">CC28-69</strain>
    </source>
</reference>
<protein>
    <submittedName>
        <fullName evidence="11">Acetylornithine deacetylase</fullName>
        <ecNumber evidence="11">3.5.1.16</ecNumber>
    </submittedName>
</protein>
<dbReference type="EMBL" id="JAFBXF010000008">
    <property type="protein sequence ID" value="MBM2417946.1"/>
    <property type="molecule type" value="Genomic_DNA"/>
</dbReference>
<keyword evidence="5" id="KW-0028">Amino-acid biosynthesis</keyword>
<dbReference type="Pfam" id="PF07687">
    <property type="entry name" value="M20_dimer"/>
    <property type="match status" value="1"/>
</dbReference>
<comment type="cofactor">
    <cofactor evidence="1">
        <name>Zn(2+)</name>
        <dbReference type="ChEBI" id="CHEBI:29105"/>
    </cofactor>
</comment>
<dbReference type="SUPFAM" id="SSF55031">
    <property type="entry name" value="Bacterial exopeptidase dimerisation domain"/>
    <property type="match status" value="1"/>
</dbReference>
<comment type="similarity">
    <text evidence="2">Belongs to the peptidase M20A family. ArgE subfamily.</text>
</comment>
<dbReference type="SUPFAM" id="SSF53187">
    <property type="entry name" value="Zn-dependent exopeptidases"/>
    <property type="match status" value="1"/>
</dbReference>
<dbReference type="GO" id="GO:0046872">
    <property type="term" value="F:metal ion binding"/>
    <property type="evidence" value="ECO:0007669"/>
    <property type="project" value="UniProtKB-KW"/>
</dbReference>
<evidence type="ECO:0000256" key="3">
    <source>
        <dbReference type="ARBA" id="ARBA00022490"/>
    </source>
</evidence>
<evidence type="ECO:0000313" key="13">
    <source>
        <dbReference type="Proteomes" id="UP000755667"/>
    </source>
</evidence>
<keyword evidence="6" id="KW-0479">Metal-binding</keyword>
<comment type="caution">
    <text evidence="11">The sequence shown here is derived from an EMBL/GenBank/DDBJ whole genome shotgun (WGS) entry which is preliminary data.</text>
</comment>
<organism evidence="11 13">
    <name type="scientific">Marivita cryptomonadis</name>
    <dbReference type="NCBI Taxonomy" id="505252"/>
    <lineage>
        <taxon>Bacteria</taxon>
        <taxon>Pseudomonadati</taxon>
        <taxon>Pseudomonadota</taxon>
        <taxon>Alphaproteobacteria</taxon>
        <taxon>Rhodobacterales</taxon>
        <taxon>Roseobacteraceae</taxon>
        <taxon>Marivita</taxon>
    </lineage>
</organism>
<evidence type="ECO:0000256" key="2">
    <source>
        <dbReference type="ARBA" id="ARBA00005691"/>
    </source>
</evidence>
<evidence type="ECO:0000256" key="6">
    <source>
        <dbReference type="ARBA" id="ARBA00022723"/>
    </source>
</evidence>
<dbReference type="Proteomes" id="UP000809440">
    <property type="component" value="Unassembled WGS sequence"/>
</dbReference>
<dbReference type="NCBIfam" id="TIGR01892">
    <property type="entry name" value="AcOrn-deacetyl"/>
    <property type="match status" value="1"/>
</dbReference>
<dbReference type="RefSeq" id="WP_085629708.1">
    <property type="nucleotide sequence ID" value="NZ_JAFBWU010000008.1"/>
</dbReference>
<dbReference type="Proteomes" id="UP000755667">
    <property type="component" value="Unassembled WGS sequence"/>
</dbReference>
<evidence type="ECO:0000313" key="14">
    <source>
        <dbReference type="Proteomes" id="UP000809440"/>
    </source>
</evidence>
<gene>
    <name evidence="11" type="primary">argE</name>
    <name evidence="11" type="ORF">JQX41_13265</name>
    <name evidence="12" type="ORF">JQX48_13270</name>
</gene>
<dbReference type="GO" id="GO:0008777">
    <property type="term" value="F:acetylornithine deacetylase activity"/>
    <property type="evidence" value="ECO:0007669"/>
    <property type="project" value="UniProtKB-EC"/>
</dbReference>
<keyword evidence="9" id="KW-0170">Cobalt</keyword>
<dbReference type="InterPro" id="IPR050072">
    <property type="entry name" value="Peptidase_M20A"/>
</dbReference>
<evidence type="ECO:0000256" key="8">
    <source>
        <dbReference type="ARBA" id="ARBA00022833"/>
    </source>
</evidence>
<dbReference type="NCBIfam" id="NF005710">
    <property type="entry name" value="PRK07522.1"/>
    <property type="match status" value="1"/>
</dbReference>
<dbReference type="InterPro" id="IPR001261">
    <property type="entry name" value="ArgE/DapE_CS"/>
</dbReference>
<dbReference type="CDD" id="cd03894">
    <property type="entry name" value="M20_ArgE"/>
    <property type="match status" value="1"/>
</dbReference>
<keyword evidence="8" id="KW-0862">Zinc</keyword>
<dbReference type="AlphaFoldDB" id="A0A9Q2NYL0"/>
<dbReference type="InterPro" id="IPR011650">
    <property type="entry name" value="Peptidase_M20_dimer"/>
</dbReference>
<keyword evidence="7 11" id="KW-0378">Hydrolase</keyword>
<dbReference type="EMBL" id="JAFBXE010000008">
    <property type="protein sequence ID" value="MBM2413278.1"/>
    <property type="molecule type" value="Genomic_DNA"/>
</dbReference>
<evidence type="ECO:0000313" key="12">
    <source>
        <dbReference type="EMBL" id="MBM2417946.1"/>
    </source>
</evidence>
<dbReference type="OrthoDB" id="9809784at2"/>
<dbReference type="PANTHER" id="PTHR43808:SF31">
    <property type="entry name" value="N-ACETYL-L-CITRULLINE DEACETYLASE"/>
    <property type="match status" value="1"/>
</dbReference>
<proteinExistence type="inferred from homology"/>
<dbReference type="InterPro" id="IPR010169">
    <property type="entry name" value="AcOrn-deacetyl"/>
</dbReference>
<evidence type="ECO:0000256" key="1">
    <source>
        <dbReference type="ARBA" id="ARBA00001947"/>
    </source>
</evidence>
<dbReference type="PANTHER" id="PTHR43808">
    <property type="entry name" value="ACETYLORNITHINE DEACETYLASE"/>
    <property type="match status" value="1"/>
</dbReference>
<evidence type="ECO:0000256" key="5">
    <source>
        <dbReference type="ARBA" id="ARBA00022605"/>
    </source>
</evidence>
<dbReference type="Gene3D" id="3.40.630.10">
    <property type="entry name" value="Zn peptidases"/>
    <property type="match status" value="1"/>
</dbReference>
<keyword evidence="3" id="KW-0963">Cytoplasm</keyword>